<reference evidence="5 6" key="1">
    <citation type="submission" date="2019-04" db="EMBL/GenBank/DDBJ databases">
        <authorList>
            <person name="Dong K."/>
        </authorList>
    </citation>
    <scope>NUCLEOTIDE SEQUENCE [LARGE SCALE GENOMIC DNA]</scope>
    <source>
        <strain evidence="6">dk3543</strain>
    </source>
</reference>
<dbReference type="PANTHER" id="PTHR33392:SF6">
    <property type="entry name" value="POLYISOPRENYL-TEICHOIC ACID--PEPTIDOGLYCAN TEICHOIC ACID TRANSFERASE TAGU"/>
    <property type="match status" value="1"/>
</dbReference>
<name>A0A4U2YIJ4_9ACTN</name>
<keyword evidence="6" id="KW-1185">Reference proteome</keyword>
<dbReference type="RefSeq" id="WP_137067194.1">
    <property type="nucleotide sequence ID" value="NZ_CP040748.1"/>
</dbReference>
<evidence type="ECO:0000259" key="4">
    <source>
        <dbReference type="Pfam" id="PF03816"/>
    </source>
</evidence>
<feature type="transmembrane region" description="Helical" evidence="3">
    <location>
        <begin position="93"/>
        <end position="113"/>
    </location>
</feature>
<dbReference type="AlphaFoldDB" id="A0A4U2YIJ4"/>
<evidence type="ECO:0000313" key="5">
    <source>
        <dbReference type="EMBL" id="TKI60888.1"/>
    </source>
</evidence>
<feature type="domain" description="Cell envelope-related transcriptional attenuator" evidence="4">
    <location>
        <begin position="164"/>
        <end position="307"/>
    </location>
</feature>
<feature type="compositionally biased region" description="Pro residues" evidence="2">
    <location>
        <begin position="57"/>
        <end position="72"/>
    </location>
</feature>
<accession>A0A4U2YIJ4</accession>
<dbReference type="Pfam" id="PF03816">
    <property type="entry name" value="LytR_cpsA_psr"/>
    <property type="match status" value="1"/>
</dbReference>
<keyword evidence="3" id="KW-0472">Membrane</keyword>
<keyword evidence="3" id="KW-1133">Transmembrane helix</keyword>
<dbReference type="InterPro" id="IPR050922">
    <property type="entry name" value="LytR/CpsA/Psr_CW_biosynth"/>
</dbReference>
<keyword evidence="3" id="KW-0812">Transmembrane</keyword>
<dbReference type="Proteomes" id="UP000307808">
    <property type="component" value="Unassembled WGS sequence"/>
</dbReference>
<protein>
    <submittedName>
        <fullName evidence="5">LytR family transcriptional regulator</fullName>
    </submittedName>
</protein>
<dbReference type="NCBIfam" id="TIGR00350">
    <property type="entry name" value="lytR_cpsA_psr"/>
    <property type="match status" value="1"/>
</dbReference>
<dbReference type="PANTHER" id="PTHR33392">
    <property type="entry name" value="POLYISOPRENYL-TEICHOIC ACID--PEPTIDOGLYCAN TEICHOIC ACID TRANSFERASE TAGU"/>
    <property type="match status" value="1"/>
</dbReference>
<evidence type="ECO:0000313" key="6">
    <source>
        <dbReference type="Proteomes" id="UP000307808"/>
    </source>
</evidence>
<comment type="similarity">
    <text evidence="1">Belongs to the LytR/CpsA/Psr (LCP) family.</text>
</comment>
<sequence length="401" mass="43328">MASRRPDSGGPEEGSPEYRWLYGEDPASSTETQRPPDQTRVIRARPSAGTAPSRPRQAPPSGPRVPPPPPPGDRGRGPRRPRGARPKRNVFKVVRLLLLLWLVFLVAVPLIAWQQVTTVDAFKGDDRMASQPGTTYLLVGSDSREGLTKAQRRKLGTGDAGGRRTDTIMLLHTGSGRNVLTSIPRDSLVEIPGRGTNKINAAYAWGGAPLLVQTVESATGVRVDHYVEIGFGGFVDIIDSVGGVEICPKAPMKDKDAKLNIKAGCQEADGATALGYARSRKTYKALGDVDRARAQREVVSAIASKALSPWTVINPKRYYDLSMAGANSFTVSEGTGAFSMARFAWAMTRVDGDAGMTCGVPIRDLAVHWDEQRSEEFFGYLRSGDTERIPKKLCTPSGMPG</sequence>
<dbReference type="OrthoDB" id="9782542at2"/>
<feature type="compositionally biased region" description="Polar residues" evidence="2">
    <location>
        <begin position="27"/>
        <end position="36"/>
    </location>
</feature>
<evidence type="ECO:0000256" key="3">
    <source>
        <dbReference type="SAM" id="Phobius"/>
    </source>
</evidence>
<organism evidence="5 6">
    <name type="scientific">Nocardioides jishulii</name>
    <dbReference type="NCBI Taxonomy" id="2575440"/>
    <lineage>
        <taxon>Bacteria</taxon>
        <taxon>Bacillati</taxon>
        <taxon>Actinomycetota</taxon>
        <taxon>Actinomycetes</taxon>
        <taxon>Propionibacteriales</taxon>
        <taxon>Nocardioidaceae</taxon>
        <taxon>Nocardioides</taxon>
    </lineage>
</organism>
<comment type="caution">
    <text evidence="5">The sequence shown here is derived from an EMBL/GenBank/DDBJ whole genome shotgun (WGS) entry which is preliminary data.</text>
</comment>
<evidence type="ECO:0000256" key="1">
    <source>
        <dbReference type="ARBA" id="ARBA00006068"/>
    </source>
</evidence>
<gene>
    <name evidence="5" type="ORF">FC770_15435</name>
</gene>
<feature type="region of interest" description="Disordered" evidence="2">
    <location>
        <begin position="1"/>
        <end position="85"/>
    </location>
</feature>
<dbReference type="InterPro" id="IPR004474">
    <property type="entry name" value="LytR_CpsA_psr"/>
</dbReference>
<proteinExistence type="inferred from homology"/>
<dbReference type="EMBL" id="SZPY01000004">
    <property type="protein sequence ID" value="TKI60888.1"/>
    <property type="molecule type" value="Genomic_DNA"/>
</dbReference>
<evidence type="ECO:0000256" key="2">
    <source>
        <dbReference type="SAM" id="MobiDB-lite"/>
    </source>
</evidence>
<dbReference type="Gene3D" id="3.40.630.190">
    <property type="entry name" value="LCP protein"/>
    <property type="match status" value="1"/>
</dbReference>